<comment type="caution">
    <text evidence="1">The sequence shown here is derived from an EMBL/GenBank/DDBJ whole genome shotgun (WGS) entry which is preliminary data.</text>
</comment>
<dbReference type="Proteomes" id="UP001501476">
    <property type="component" value="Unassembled WGS sequence"/>
</dbReference>
<organism evidence="1 2">
    <name type="scientific">Methylophaga marina</name>
    <dbReference type="NCBI Taxonomy" id="45495"/>
    <lineage>
        <taxon>Bacteria</taxon>
        <taxon>Pseudomonadati</taxon>
        <taxon>Pseudomonadota</taxon>
        <taxon>Gammaproteobacteria</taxon>
        <taxon>Thiotrichales</taxon>
        <taxon>Piscirickettsiaceae</taxon>
        <taxon>Methylophaga</taxon>
    </lineage>
</organism>
<dbReference type="EMBL" id="BAAADG010000004">
    <property type="protein sequence ID" value="GAA0220926.1"/>
    <property type="molecule type" value="Genomic_DNA"/>
</dbReference>
<sequence length="408" mass="46169">MTTTNKQVRIKGRGGVGKTVILLQMAYKAFDRKQLRSLVLTYNKALVADMRRTMALLGVPRNIEQGGISIDTVHSFIRKIMSEVGILKQEDNFLENYEQHKENLLEFIRTGAITQDDIDQLRENNAELFHWDLVFIDEGQDWPSNEIDLIRTIYPPHNVIVADGVDQYVRSSIADWESGLGNTMCRTRRLRRCLRMKSNLASFVSSCAEEFGLNDWDLEPSSEANGGRVLIVKGDMSNNSSVYEKICGEASKMGNYPVDMLACVPPSLVKHTDDAAYSIPGKAILNSGAKVWDATSADVREYYPTDKDALRVVQYESCRGLEGWAVINYALDELFEVKRSQWLNSPEELGGLFDSQEDLARNYAAQWIMIPLTRAMDTLVINIKDSESEVGQVIEKVAMRCKDFVEWL</sequence>
<gene>
    <name evidence="1" type="ORF">GCM10008964_10540</name>
</gene>
<protein>
    <recommendedName>
        <fullName evidence="3">DNA helicase</fullName>
    </recommendedName>
</protein>
<name>A0ABP3D308_9GAMM</name>
<dbReference type="SUPFAM" id="SSF52540">
    <property type="entry name" value="P-loop containing nucleoside triphosphate hydrolases"/>
    <property type="match status" value="1"/>
</dbReference>
<proteinExistence type="predicted"/>
<evidence type="ECO:0008006" key="3">
    <source>
        <dbReference type="Google" id="ProtNLM"/>
    </source>
</evidence>
<reference evidence="2" key="1">
    <citation type="journal article" date="2019" name="Int. J. Syst. Evol. Microbiol.">
        <title>The Global Catalogue of Microorganisms (GCM) 10K type strain sequencing project: providing services to taxonomists for standard genome sequencing and annotation.</title>
        <authorList>
            <consortium name="The Broad Institute Genomics Platform"/>
            <consortium name="The Broad Institute Genome Sequencing Center for Infectious Disease"/>
            <person name="Wu L."/>
            <person name="Ma J."/>
        </authorList>
    </citation>
    <scope>NUCLEOTIDE SEQUENCE [LARGE SCALE GENOMIC DNA]</scope>
    <source>
        <strain evidence="2">JCM 6886</strain>
    </source>
</reference>
<accession>A0ABP3D308</accession>
<dbReference type="RefSeq" id="WP_286304355.1">
    <property type="nucleotide sequence ID" value="NZ_AP027741.1"/>
</dbReference>
<evidence type="ECO:0000313" key="2">
    <source>
        <dbReference type="Proteomes" id="UP001501476"/>
    </source>
</evidence>
<evidence type="ECO:0000313" key="1">
    <source>
        <dbReference type="EMBL" id="GAA0220926.1"/>
    </source>
</evidence>
<dbReference type="Gene3D" id="3.40.50.300">
    <property type="entry name" value="P-loop containing nucleotide triphosphate hydrolases"/>
    <property type="match status" value="1"/>
</dbReference>
<dbReference type="InterPro" id="IPR027417">
    <property type="entry name" value="P-loop_NTPase"/>
</dbReference>
<keyword evidence="2" id="KW-1185">Reference proteome</keyword>